<sequence>KLQQAHVAQRQSTRYFASLSVRAGAATVNEWLQIPIDDQAPTPNTFRQKEEDFPESALLLNREDLPSSDTAFEDIVKTAVTSGTTGRDNALSAGRSRMAVFIKNGLELECELAHLRYARTQHQAKADVLDSHLYAGVTWKSFRNKLVRWRGNQRKIMASIGDLIPEDDLQAFDDDECESSSVEEILALPSDFSAQERAEYDLQVLEEYEL</sequence>
<proteinExistence type="predicted"/>
<organism evidence="1 2">
    <name type="scientific">Polyporus arcularius HHB13444</name>
    <dbReference type="NCBI Taxonomy" id="1314778"/>
    <lineage>
        <taxon>Eukaryota</taxon>
        <taxon>Fungi</taxon>
        <taxon>Dikarya</taxon>
        <taxon>Basidiomycota</taxon>
        <taxon>Agaricomycotina</taxon>
        <taxon>Agaricomycetes</taxon>
        <taxon>Polyporales</taxon>
        <taxon>Polyporaceae</taxon>
        <taxon>Polyporus</taxon>
    </lineage>
</organism>
<accession>A0A5C3NKA7</accession>
<dbReference type="STRING" id="1314778.A0A5C3NKA7"/>
<gene>
    <name evidence="1" type="ORF">K466DRAFT_444733</name>
</gene>
<dbReference type="InParanoid" id="A0A5C3NKA7"/>
<evidence type="ECO:0000313" key="2">
    <source>
        <dbReference type="Proteomes" id="UP000308197"/>
    </source>
</evidence>
<feature type="non-terminal residue" evidence="1">
    <location>
        <position position="1"/>
    </location>
</feature>
<feature type="non-terminal residue" evidence="1">
    <location>
        <position position="210"/>
    </location>
</feature>
<dbReference type="AlphaFoldDB" id="A0A5C3NKA7"/>
<evidence type="ECO:0000313" key="1">
    <source>
        <dbReference type="EMBL" id="TFK77926.1"/>
    </source>
</evidence>
<dbReference type="EMBL" id="ML212991">
    <property type="protein sequence ID" value="TFK77926.1"/>
    <property type="molecule type" value="Genomic_DNA"/>
</dbReference>
<dbReference type="Proteomes" id="UP000308197">
    <property type="component" value="Unassembled WGS sequence"/>
</dbReference>
<keyword evidence="2" id="KW-1185">Reference proteome</keyword>
<name>A0A5C3NKA7_9APHY</name>
<reference evidence="1 2" key="1">
    <citation type="journal article" date="2019" name="Nat. Ecol. Evol.">
        <title>Megaphylogeny resolves global patterns of mushroom evolution.</title>
        <authorList>
            <person name="Varga T."/>
            <person name="Krizsan K."/>
            <person name="Foldi C."/>
            <person name="Dima B."/>
            <person name="Sanchez-Garcia M."/>
            <person name="Sanchez-Ramirez S."/>
            <person name="Szollosi G.J."/>
            <person name="Szarkandi J.G."/>
            <person name="Papp V."/>
            <person name="Albert L."/>
            <person name="Andreopoulos W."/>
            <person name="Angelini C."/>
            <person name="Antonin V."/>
            <person name="Barry K.W."/>
            <person name="Bougher N.L."/>
            <person name="Buchanan P."/>
            <person name="Buyck B."/>
            <person name="Bense V."/>
            <person name="Catcheside P."/>
            <person name="Chovatia M."/>
            <person name="Cooper J."/>
            <person name="Damon W."/>
            <person name="Desjardin D."/>
            <person name="Finy P."/>
            <person name="Geml J."/>
            <person name="Haridas S."/>
            <person name="Hughes K."/>
            <person name="Justo A."/>
            <person name="Karasinski D."/>
            <person name="Kautmanova I."/>
            <person name="Kiss B."/>
            <person name="Kocsube S."/>
            <person name="Kotiranta H."/>
            <person name="LaButti K.M."/>
            <person name="Lechner B.E."/>
            <person name="Liimatainen K."/>
            <person name="Lipzen A."/>
            <person name="Lukacs Z."/>
            <person name="Mihaltcheva S."/>
            <person name="Morgado L.N."/>
            <person name="Niskanen T."/>
            <person name="Noordeloos M.E."/>
            <person name="Ohm R.A."/>
            <person name="Ortiz-Santana B."/>
            <person name="Ovrebo C."/>
            <person name="Racz N."/>
            <person name="Riley R."/>
            <person name="Savchenko A."/>
            <person name="Shiryaev A."/>
            <person name="Soop K."/>
            <person name="Spirin V."/>
            <person name="Szebenyi C."/>
            <person name="Tomsovsky M."/>
            <person name="Tulloss R.E."/>
            <person name="Uehling J."/>
            <person name="Grigoriev I.V."/>
            <person name="Vagvolgyi C."/>
            <person name="Papp T."/>
            <person name="Martin F.M."/>
            <person name="Miettinen O."/>
            <person name="Hibbett D.S."/>
            <person name="Nagy L.G."/>
        </authorList>
    </citation>
    <scope>NUCLEOTIDE SEQUENCE [LARGE SCALE GENOMIC DNA]</scope>
    <source>
        <strain evidence="1 2">HHB13444</strain>
    </source>
</reference>
<protein>
    <submittedName>
        <fullName evidence="1">Uncharacterized protein</fullName>
    </submittedName>
</protein>